<gene>
    <name evidence="5" type="ORF">KK488_06190</name>
</gene>
<dbReference type="Proteomes" id="UP001138757">
    <property type="component" value="Unassembled WGS sequence"/>
</dbReference>
<feature type="active site" description="Nucleophile" evidence="1">
    <location>
        <position position="58"/>
    </location>
</feature>
<dbReference type="SFLD" id="SFLDG01148">
    <property type="entry name" value="Xi_(cytGST)"/>
    <property type="match status" value="1"/>
</dbReference>
<keyword evidence="6" id="KW-1185">Reference proteome</keyword>
<protein>
    <submittedName>
        <fullName evidence="5">Glutathione S-transferase family protein</fullName>
    </submittedName>
</protein>
<dbReference type="InterPro" id="IPR036249">
    <property type="entry name" value="Thioredoxin-like_sf"/>
</dbReference>
<dbReference type="Gene3D" id="1.20.1050.10">
    <property type="match status" value="1"/>
</dbReference>
<dbReference type="InterPro" id="IPR047047">
    <property type="entry name" value="GST_Omega-like_C"/>
</dbReference>
<dbReference type="Gene3D" id="3.40.30.10">
    <property type="entry name" value="Glutaredoxin"/>
    <property type="match status" value="1"/>
</dbReference>
<feature type="binding site" evidence="2">
    <location>
        <begin position="121"/>
        <end position="124"/>
    </location>
    <ligand>
        <name>glutathione</name>
        <dbReference type="ChEBI" id="CHEBI:57925"/>
    </ligand>
</feature>
<dbReference type="InterPro" id="IPR004045">
    <property type="entry name" value="Glutathione_S-Trfase_N"/>
</dbReference>
<dbReference type="SUPFAM" id="SSF52833">
    <property type="entry name" value="Thioredoxin-like"/>
    <property type="match status" value="1"/>
</dbReference>
<dbReference type="SFLD" id="SFLDG01206">
    <property type="entry name" value="Xi.1"/>
    <property type="match status" value="1"/>
</dbReference>
<evidence type="ECO:0000313" key="5">
    <source>
        <dbReference type="EMBL" id="MBT2186535.1"/>
    </source>
</evidence>
<comment type="caution">
    <text evidence="5">The sequence shown here is derived from an EMBL/GenBank/DDBJ whole genome shotgun (WGS) entry which is preliminary data.</text>
</comment>
<dbReference type="InterPro" id="IPR036282">
    <property type="entry name" value="Glutathione-S-Trfase_C_sf"/>
</dbReference>
<dbReference type="InterPro" id="IPR010987">
    <property type="entry name" value="Glutathione-S-Trfase_C-like"/>
</dbReference>
<dbReference type="GO" id="GO:0005737">
    <property type="term" value="C:cytoplasm"/>
    <property type="evidence" value="ECO:0007669"/>
    <property type="project" value="TreeGrafter"/>
</dbReference>
<dbReference type="PANTHER" id="PTHR32419:SF6">
    <property type="entry name" value="GLUTATHIONE S-TRANSFERASE OMEGA-LIKE 1-RELATED"/>
    <property type="match status" value="1"/>
</dbReference>
<dbReference type="RefSeq" id="WP_214622264.1">
    <property type="nucleotide sequence ID" value="NZ_JAHGAW010000003.1"/>
</dbReference>
<proteinExistence type="predicted"/>
<evidence type="ECO:0000256" key="3">
    <source>
        <dbReference type="PIRSR" id="PIRSR015753-3"/>
    </source>
</evidence>
<feature type="binding site" evidence="2">
    <location>
        <position position="91"/>
    </location>
    <ligand>
        <name>glutathione</name>
        <dbReference type="ChEBI" id="CHEBI:57925"/>
    </ligand>
</feature>
<dbReference type="PROSITE" id="PS50405">
    <property type="entry name" value="GST_CTER"/>
    <property type="match status" value="1"/>
</dbReference>
<evidence type="ECO:0000259" key="4">
    <source>
        <dbReference type="PROSITE" id="PS50405"/>
    </source>
</evidence>
<reference evidence="5" key="1">
    <citation type="submission" date="2021-05" db="EMBL/GenBank/DDBJ databases">
        <title>Genome of Sphingobium sp. strain.</title>
        <authorList>
            <person name="Fan R."/>
        </authorList>
    </citation>
    <scope>NUCLEOTIDE SEQUENCE</scope>
    <source>
        <strain evidence="5">H33</strain>
    </source>
</reference>
<feature type="site" description="Lowers pKa of active site Cys" evidence="3">
    <location>
        <position position="287"/>
    </location>
</feature>
<evidence type="ECO:0000256" key="2">
    <source>
        <dbReference type="PIRSR" id="PIRSR015753-2"/>
    </source>
</evidence>
<dbReference type="Pfam" id="PF13410">
    <property type="entry name" value="GST_C_2"/>
    <property type="match status" value="1"/>
</dbReference>
<dbReference type="GO" id="GO:0004364">
    <property type="term" value="F:glutathione transferase activity"/>
    <property type="evidence" value="ECO:0007669"/>
    <property type="project" value="InterPro"/>
</dbReference>
<dbReference type="AlphaFoldDB" id="A0A9X1DAM8"/>
<feature type="site" description="Lowers pKa of active site Cys" evidence="3">
    <location>
        <position position="244"/>
    </location>
</feature>
<dbReference type="EMBL" id="JAHGAW010000003">
    <property type="protein sequence ID" value="MBT2186535.1"/>
    <property type="molecule type" value="Genomic_DNA"/>
</dbReference>
<dbReference type="Pfam" id="PF13409">
    <property type="entry name" value="GST_N_2"/>
    <property type="match status" value="1"/>
</dbReference>
<dbReference type="SFLD" id="SFLDS00019">
    <property type="entry name" value="Glutathione_Transferase_(cytos"/>
    <property type="match status" value="1"/>
</dbReference>
<dbReference type="InterPro" id="IPR040079">
    <property type="entry name" value="Glutathione_S-Trfase"/>
</dbReference>
<feature type="active site" description="Proton donor/acceptor" evidence="1">
    <location>
        <position position="186"/>
    </location>
</feature>
<evidence type="ECO:0000256" key="1">
    <source>
        <dbReference type="PIRSR" id="PIRSR015753-1"/>
    </source>
</evidence>
<dbReference type="PIRSF" id="PIRSF015753">
    <property type="entry name" value="GST"/>
    <property type="match status" value="1"/>
</dbReference>
<feature type="domain" description="GST C-terminal" evidence="4">
    <location>
        <begin position="163"/>
        <end position="290"/>
    </location>
</feature>
<dbReference type="SUPFAM" id="SSF47616">
    <property type="entry name" value="GST C-terminal domain-like"/>
    <property type="match status" value="1"/>
</dbReference>
<feature type="binding site" evidence="2">
    <location>
        <begin position="139"/>
        <end position="140"/>
    </location>
    <ligand>
        <name>glutathione</name>
        <dbReference type="ChEBI" id="CHEBI:57925"/>
    </ligand>
</feature>
<organism evidence="5 6">
    <name type="scientific">Sphingobium nicotianae</name>
    <dbReference type="NCBI Taxonomy" id="2782607"/>
    <lineage>
        <taxon>Bacteria</taxon>
        <taxon>Pseudomonadati</taxon>
        <taxon>Pseudomonadota</taxon>
        <taxon>Alphaproteobacteria</taxon>
        <taxon>Sphingomonadales</taxon>
        <taxon>Sphingomonadaceae</taxon>
        <taxon>Sphingobium</taxon>
    </lineage>
</organism>
<dbReference type="PANTHER" id="PTHR32419">
    <property type="entry name" value="GLUTATHIONYL-HYDROQUINONE REDUCTASE"/>
    <property type="match status" value="1"/>
</dbReference>
<sequence>MAGMVEGRWVASMPAAEEIKDGKFVRLDSLLRHVVSADPGAEFPAEVGRYHLWVAWGCPWAARTLAVRALKGLEEAISVSATPNNFGPAGWIFDEGPDGPEPGGYPLHRLYALSDPGYTGKVTVPTLWDKKQRRIVNNESAEIIRMFNSAFDGITGNRLDLRPEPLRAEIDRWNAIIYPSINNGVYRAGFATTQAAYEEAARELFLTLDLIDDHLGTKRYLAGEYCTEADWRLFVTLVRFDVGYYGAFKCNLRRIDDYPALSGYLRELYQWPGIAATVKLDLIKSNYWSLSNVNPGGIIPLGPIVDLSGPHGREHLPGKGISERD</sequence>
<accession>A0A9X1DAM8</accession>
<dbReference type="InterPro" id="IPR016639">
    <property type="entry name" value="GST_Omega/GSH"/>
</dbReference>
<evidence type="ECO:0000313" key="6">
    <source>
        <dbReference type="Proteomes" id="UP001138757"/>
    </source>
</evidence>
<dbReference type="CDD" id="cd03190">
    <property type="entry name" value="GST_C_Omega_like"/>
    <property type="match status" value="1"/>
</dbReference>
<name>A0A9X1DAM8_9SPHN</name>